<evidence type="ECO:0000256" key="3">
    <source>
        <dbReference type="ARBA" id="ARBA00023163"/>
    </source>
</evidence>
<dbReference type="Pfam" id="PF12625">
    <property type="entry name" value="Arabinose_bd"/>
    <property type="match status" value="1"/>
</dbReference>
<proteinExistence type="predicted"/>
<dbReference type="InterPro" id="IPR009057">
    <property type="entry name" value="Homeodomain-like_sf"/>
</dbReference>
<dbReference type="Proteomes" id="UP000199034">
    <property type="component" value="Unassembled WGS sequence"/>
</dbReference>
<evidence type="ECO:0000313" key="4">
    <source>
        <dbReference type="EMBL" id="SDD71193.1"/>
    </source>
</evidence>
<dbReference type="InterPro" id="IPR018060">
    <property type="entry name" value="HTH_AraC"/>
</dbReference>
<organism evidence="4 5">
    <name type="scientific">Nocardioides lianchengensis</name>
    <dbReference type="NCBI Taxonomy" id="1045774"/>
    <lineage>
        <taxon>Bacteria</taxon>
        <taxon>Bacillati</taxon>
        <taxon>Actinomycetota</taxon>
        <taxon>Actinomycetes</taxon>
        <taxon>Propionibacteriales</taxon>
        <taxon>Nocardioidaceae</taxon>
        <taxon>Nocardioides</taxon>
    </lineage>
</organism>
<dbReference type="OrthoDB" id="5241536at2"/>
<dbReference type="PANTHER" id="PTHR47894:SF1">
    <property type="entry name" value="HTH-TYPE TRANSCRIPTIONAL REGULATOR VQSM"/>
    <property type="match status" value="1"/>
</dbReference>
<dbReference type="EMBL" id="FMZM01000010">
    <property type="protein sequence ID" value="SDD71193.1"/>
    <property type="molecule type" value="Genomic_DNA"/>
</dbReference>
<evidence type="ECO:0000256" key="1">
    <source>
        <dbReference type="ARBA" id="ARBA00023015"/>
    </source>
</evidence>
<evidence type="ECO:0000256" key="2">
    <source>
        <dbReference type="ARBA" id="ARBA00023125"/>
    </source>
</evidence>
<keyword evidence="1" id="KW-0805">Transcription regulation</keyword>
<name>A0A1G6WZW9_9ACTN</name>
<accession>A0A1G6WZW9</accession>
<dbReference type="Pfam" id="PF12833">
    <property type="entry name" value="HTH_18"/>
    <property type="match status" value="1"/>
</dbReference>
<dbReference type="PRINTS" id="PR00032">
    <property type="entry name" value="HTHARAC"/>
</dbReference>
<gene>
    <name evidence="4" type="ORF">SAMN05421872_110112</name>
</gene>
<dbReference type="Gene3D" id="1.10.10.60">
    <property type="entry name" value="Homeodomain-like"/>
    <property type="match status" value="1"/>
</dbReference>
<reference evidence="4 5" key="1">
    <citation type="submission" date="2016-10" db="EMBL/GenBank/DDBJ databases">
        <authorList>
            <person name="de Groot N.N."/>
        </authorList>
    </citation>
    <scope>NUCLEOTIDE SEQUENCE [LARGE SCALE GENOMIC DNA]</scope>
    <source>
        <strain evidence="4 5">CGMCC 4.6858</strain>
    </source>
</reference>
<dbReference type="PANTHER" id="PTHR47894">
    <property type="entry name" value="HTH-TYPE TRANSCRIPTIONAL REGULATOR GADX"/>
    <property type="match status" value="1"/>
</dbReference>
<dbReference type="InterPro" id="IPR032687">
    <property type="entry name" value="AraC-type_N"/>
</dbReference>
<dbReference type="InterPro" id="IPR020449">
    <property type="entry name" value="Tscrpt_reg_AraC-type_HTH"/>
</dbReference>
<dbReference type="SMART" id="SM00342">
    <property type="entry name" value="HTH_ARAC"/>
    <property type="match status" value="1"/>
</dbReference>
<dbReference type="SUPFAM" id="SSF46689">
    <property type="entry name" value="Homeodomain-like"/>
    <property type="match status" value="1"/>
</dbReference>
<dbReference type="RefSeq" id="WP_090859377.1">
    <property type="nucleotide sequence ID" value="NZ_FMZM01000010.1"/>
</dbReference>
<sequence length="315" mass="33274">MRLPPPAAEDWEFPRAVAGIAHLVRYAAARGAEPAALLAGTGLGLADLDVPDREVTAAQELRVVRTLQRHFPGAGADVGATYRPASFGVFGFGLLASRTVLDAMDLALRFIDLSYTFAIPRADVVGDRVEITVDGTRLPRDVRSFLVARDATAIDVVLAGLVPGGVGARLVPGEDVARISLAVRELDRPLPTRGSAEVAEALCRDVVAPRRERAGVVGDVRVLITQQLPDGAPMGAVAAELGLTERSLRRRLSAEGTSYQALLDEVRSALARSLLGGRATIPVADVAARLGYADAAAFTHAFRRWTGTTPGAYRG</sequence>
<dbReference type="GO" id="GO:0005829">
    <property type="term" value="C:cytosol"/>
    <property type="evidence" value="ECO:0007669"/>
    <property type="project" value="TreeGrafter"/>
</dbReference>
<evidence type="ECO:0000313" key="5">
    <source>
        <dbReference type="Proteomes" id="UP000199034"/>
    </source>
</evidence>
<keyword evidence="5" id="KW-1185">Reference proteome</keyword>
<keyword evidence="3" id="KW-0804">Transcription</keyword>
<dbReference type="GO" id="GO:0003700">
    <property type="term" value="F:DNA-binding transcription factor activity"/>
    <property type="evidence" value="ECO:0007669"/>
    <property type="project" value="InterPro"/>
</dbReference>
<protein>
    <submittedName>
        <fullName evidence="4">AraC-type DNA-binding protein</fullName>
    </submittedName>
</protein>
<dbReference type="GO" id="GO:0000976">
    <property type="term" value="F:transcription cis-regulatory region binding"/>
    <property type="evidence" value="ECO:0007669"/>
    <property type="project" value="TreeGrafter"/>
</dbReference>
<dbReference type="STRING" id="1045774.SAMN05421872_110112"/>
<dbReference type="AlphaFoldDB" id="A0A1G6WZW9"/>
<keyword evidence="2 4" id="KW-0238">DNA-binding</keyword>
<dbReference type="PROSITE" id="PS01124">
    <property type="entry name" value="HTH_ARAC_FAMILY_2"/>
    <property type="match status" value="1"/>
</dbReference>